<gene>
    <name evidence="1" type="ORF">VMCG_10839</name>
</gene>
<dbReference type="EMBL" id="LKEA01000110">
    <property type="protein sequence ID" value="ROV87024.1"/>
    <property type="molecule type" value="Genomic_DNA"/>
</dbReference>
<dbReference type="Proteomes" id="UP000283895">
    <property type="component" value="Unassembled WGS sequence"/>
</dbReference>
<protein>
    <submittedName>
        <fullName evidence="1">Uncharacterized protein</fullName>
    </submittedName>
</protein>
<sequence>METLDALFSRQNVQVVVMHFHQGRSADTSTLRGKHVTPIEKSMGALDVEMPRQSDVP</sequence>
<name>A0A423V880_9PEZI</name>
<proteinExistence type="predicted"/>
<dbReference type="AlphaFoldDB" id="A0A423V880"/>
<reference evidence="1 2" key="1">
    <citation type="submission" date="2015-09" db="EMBL/GenBank/DDBJ databases">
        <title>Host preference determinants of Valsa canker pathogens revealed by comparative genomics.</title>
        <authorList>
            <person name="Yin Z."/>
            <person name="Huang L."/>
        </authorList>
    </citation>
    <scope>NUCLEOTIDE SEQUENCE [LARGE SCALE GENOMIC DNA]</scope>
    <source>
        <strain evidence="1 2">03-1</strain>
    </source>
</reference>
<keyword evidence="2" id="KW-1185">Reference proteome</keyword>
<comment type="caution">
    <text evidence="1">The sequence shown here is derived from an EMBL/GenBank/DDBJ whole genome shotgun (WGS) entry which is preliminary data.</text>
</comment>
<organism evidence="1 2">
    <name type="scientific">Cytospora schulzeri</name>
    <dbReference type="NCBI Taxonomy" id="448051"/>
    <lineage>
        <taxon>Eukaryota</taxon>
        <taxon>Fungi</taxon>
        <taxon>Dikarya</taxon>
        <taxon>Ascomycota</taxon>
        <taxon>Pezizomycotina</taxon>
        <taxon>Sordariomycetes</taxon>
        <taxon>Sordariomycetidae</taxon>
        <taxon>Diaporthales</taxon>
        <taxon>Cytosporaceae</taxon>
        <taxon>Cytospora</taxon>
    </lineage>
</organism>
<evidence type="ECO:0000313" key="2">
    <source>
        <dbReference type="Proteomes" id="UP000283895"/>
    </source>
</evidence>
<evidence type="ECO:0000313" key="1">
    <source>
        <dbReference type="EMBL" id="ROV87024.1"/>
    </source>
</evidence>
<accession>A0A423V880</accession>